<proteinExistence type="predicted"/>
<sequence>MSNQHEQQQNDWVHRGILSVSFVILMVHAYFFCFDSLETRGYTWTIVNNFLLKVNRQSHLFTNTLYTKLICLGLLGLYGWANKPKKDLTTTWTTVWANGLPGLVLFLSNFFLLRVSSVPVDTRNTLYLVTTLAGFILLLSAVSLARRILGFNLRDDPYNEVNEQFMHQEEKLENKDSVNIPISYIYGKQQRTGWVNIINPYRATMIVGTPGSGKSFAVLNNFIRQHIEKGFSMMVYDIKYPTLTKIAYTYYLKNKDKYPELNKNKKTGELGATPMFCNVNFDKPRESLRINPLLPTKMTDIQDALEAAKIIMYNINRDWIGKSGDYFADSAINFLTSVIWYLKRYDDRMLQEANQKGVEHDGRFYCTLPHVIELIATVKEQLFPILQSEEDIELLLSPFASALLKGANNQLEGQISSALIALGRVASPALYWVLTGNDFSLDINNPKEPKILCLGNNQERKDTQGIIIGLINSRMVKLINKEGQLKCSIIVDELPTIYLMGLDNLIATARSNKISTCLGIQDYTQIKKMYGDKEAAAIWTIIGNIFSGQVVGETAKDLSSRFGKIRQQSRSVSINERDTNISLSERMEPLIPESKISSLSQGSFVGSVADNFDQKVKLKTFNGELVVEPAMIDQLTKLTPIPERPEMAKYTDEELNKLVADNFKRVKKEIKKLVASELNRLNNDPSYQHLVTQYQEAQED</sequence>
<keyword evidence="2" id="KW-1003">Cell membrane</keyword>
<organism evidence="9 10">
    <name type="scientific">Spirosoma endbachense</name>
    <dbReference type="NCBI Taxonomy" id="2666025"/>
    <lineage>
        <taxon>Bacteria</taxon>
        <taxon>Pseudomonadati</taxon>
        <taxon>Bacteroidota</taxon>
        <taxon>Cytophagia</taxon>
        <taxon>Cytophagales</taxon>
        <taxon>Cytophagaceae</taxon>
        <taxon>Spirosoma</taxon>
    </lineage>
</organism>
<evidence type="ECO:0000256" key="4">
    <source>
        <dbReference type="ARBA" id="ARBA00022989"/>
    </source>
</evidence>
<feature type="transmembrane region" description="Helical" evidence="6">
    <location>
        <begin position="60"/>
        <end position="81"/>
    </location>
</feature>
<dbReference type="AlphaFoldDB" id="A0A6P1VSD7"/>
<feature type="transmembrane region" description="Helical" evidence="6">
    <location>
        <begin position="93"/>
        <end position="113"/>
    </location>
</feature>
<dbReference type="KEGG" id="senf:GJR95_11580"/>
<feature type="transmembrane region" description="Helical" evidence="6">
    <location>
        <begin position="125"/>
        <end position="145"/>
    </location>
</feature>
<keyword evidence="9" id="KW-0238">DNA-binding</keyword>
<evidence type="ECO:0000256" key="2">
    <source>
        <dbReference type="ARBA" id="ARBA00022475"/>
    </source>
</evidence>
<dbReference type="GO" id="GO:0005886">
    <property type="term" value="C:plasma membrane"/>
    <property type="evidence" value="ECO:0007669"/>
    <property type="project" value="UniProtKB-SubCell"/>
</dbReference>
<feature type="domain" description="TraD/TraG TraM recognition site" evidence="7">
    <location>
        <begin position="489"/>
        <end position="600"/>
    </location>
</feature>
<evidence type="ECO:0000313" key="10">
    <source>
        <dbReference type="Proteomes" id="UP000464577"/>
    </source>
</evidence>
<reference evidence="9 10" key="1">
    <citation type="submission" date="2019-11" db="EMBL/GenBank/DDBJ databases">
        <title>Spirosoma endbachense sp. nov., isolated from a natural salt meadow.</title>
        <authorList>
            <person name="Rojas J."/>
            <person name="Ambika Manirajan B."/>
            <person name="Ratering S."/>
            <person name="Suarez C."/>
            <person name="Geissler-Plaum R."/>
            <person name="Schnell S."/>
        </authorList>
    </citation>
    <scope>NUCLEOTIDE SEQUENCE [LARGE SCALE GENOMIC DNA]</scope>
    <source>
        <strain evidence="9 10">I-24</strain>
    </source>
</reference>
<comment type="subcellular location">
    <subcellularLocation>
        <location evidence="1">Cell membrane</location>
        <topology evidence="1">Multi-pass membrane protein</topology>
    </subcellularLocation>
</comment>
<keyword evidence="4 6" id="KW-1133">Transmembrane helix</keyword>
<feature type="domain" description="YWFCY" evidence="8">
    <location>
        <begin position="6"/>
        <end position="149"/>
    </location>
</feature>
<dbReference type="SUPFAM" id="SSF52540">
    <property type="entry name" value="P-loop containing nucleoside triphosphate hydrolases"/>
    <property type="match status" value="1"/>
</dbReference>
<dbReference type="InterPro" id="IPR051539">
    <property type="entry name" value="T4SS-coupling_protein"/>
</dbReference>
<dbReference type="InterPro" id="IPR032689">
    <property type="entry name" value="TraG-D_C"/>
</dbReference>
<dbReference type="Gene3D" id="3.40.50.300">
    <property type="entry name" value="P-loop containing nucleotide triphosphate hydrolases"/>
    <property type="match status" value="2"/>
</dbReference>
<dbReference type="PANTHER" id="PTHR37937:SF1">
    <property type="entry name" value="CONJUGATIVE TRANSFER: DNA TRANSPORT"/>
    <property type="match status" value="1"/>
</dbReference>
<dbReference type="CDD" id="cd01127">
    <property type="entry name" value="TrwB_TraG_TraD_VirD4"/>
    <property type="match status" value="1"/>
</dbReference>
<evidence type="ECO:0000256" key="1">
    <source>
        <dbReference type="ARBA" id="ARBA00004651"/>
    </source>
</evidence>
<evidence type="ECO:0000259" key="7">
    <source>
        <dbReference type="Pfam" id="PF12696"/>
    </source>
</evidence>
<dbReference type="Pfam" id="PF14293">
    <property type="entry name" value="YWFCY"/>
    <property type="match status" value="1"/>
</dbReference>
<dbReference type="Proteomes" id="UP000464577">
    <property type="component" value="Chromosome"/>
</dbReference>
<keyword evidence="10" id="KW-1185">Reference proteome</keyword>
<feature type="transmembrane region" description="Helical" evidence="6">
    <location>
        <begin position="12"/>
        <end position="32"/>
    </location>
</feature>
<evidence type="ECO:0000256" key="3">
    <source>
        <dbReference type="ARBA" id="ARBA00022692"/>
    </source>
</evidence>
<keyword evidence="3 6" id="KW-0812">Transmembrane</keyword>
<evidence type="ECO:0000313" key="9">
    <source>
        <dbReference type="EMBL" id="QHV95605.1"/>
    </source>
</evidence>
<evidence type="ECO:0000256" key="5">
    <source>
        <dbReference type="ARBA" id="ARBA00023136"/>
    </source>
</evidence>
<evidence type="ECO:0000256" key="6">
    <source>
        <dbReference type="SAM" id="Phobius"/>
    </source>
</evidence>
<evidence type="ECO:0000259" key="8">
    <source>
        <dbReference type="Pfam" id="PF14293"/>
    </source>
</evidence>
<dbReference type="InterPro" id="IPR027417">
    <property type="entry name" value="P-loop_NTPase"/>
</dbReference>
<name>A0A6P1VSD7_9BACT</name>
<dbReference type="GO" id="GO:0003677">
    <property type="term" value="F:DNA binding"/>
    <property type="evidence" value="ECO:0007669"/>
    <property type="project" value="UniProtKB-KW"/>
</dbReference>
<dbReference type="PANTHER" id="PTHR37937">
    <property type="entry name" value="CONJUGATIVE TRANSFER: DNA TRANSPORT"/>
    <property type="match status" value="1"/>
</dbReference>
<protein>
    <submittedName>
        <fullName evidence="9">Type IV secretion system DNA-binding domain-containing protein</fullName>
    </submittedName>
</protein>
<gene>
    <name evidence="9" type="ORF">GJR95_11580</name>
</gene>
<dbReference type="InterPro" id="IPR025988">
    <property type="entry name" value="YWFCY_dom"/>
</dbReference>
<accession>A0A6P1VSD7</accession>
<keyword evidence="5 6" id="KW-0472">Membrane</keyword>
<dbReference type="RefSeq" id="WP_162386014.1">
    <property type="nucleotide sequence ID" value="NZ_CP045997.1"/>
</dbReference>
<dbReference type="EMBL" id="CP045997">
    <property type="protein sequence ID" value="QHV95605.1"/>
    <property type="molecule type" value="Genomic_DNA"/>
</dbReference>
<dbReference type="Pfam" id="PF12696">
    <property type="entry name" value="TraG-D_C"/>
    <property type="match status" value="1"/>
</dbReference>